<dbReference type="GO" id="GO:0070072">
    <property type="term" value="P:vacuolar proton-transporting V-type ATPase complex assembly"/>
    <property type="evidence" value="ECO:0007669"/>
    <property type="project" value="InterPro"/>
</dbReference>
<protein>
    <recommendedName>
        <fullName evidence="1">Vacuolar ATPase assembly protein VMA22</fullName>
    </recommendedName>
</protein>
<evidence type="ECO:0000256" key="2">
    <source>
        <dbReference type="SAM" id="MobiDB-lite"/>
    </source>
</evidence>
<dbReference type="OrthoDB" id="408631at2759"/>
<feature type="region of interest" description="Disordered" evidence="2">
    <location>
        <begin position="122"/>
        <end position="145"/>
    </location>
</feature>
<keyword evidence="4" id="KW-1185">Reference proteome</keyword>
<evidence type="ECO:0000313" key="4">
    <source>
        <dbReference type="Proteomes" id="UP000054251"/>
    </source>
</evidence>
<dbReference type="EMBL" id="LMYN01000088">
    <property type="protein sequence ID" value="KSA00434.1"/>
    <property type="molecule type" value="Genomic_DNA"/>
</dbReference>
<dbReference type="InterPro" id="IPR040357">
    <property type="entry name" value="Vma22/CCDC115"/>
</dbReference>
<accession>A0A0V1PW93</accession>
<organism evidence="3 4">
    <name type="scientific">Debaryomyces fabryi</name>
    <dbReference type="NCBI Taxonomy" id="58627"/>
    <lineage>
        <taxon>Eukaryota</taxon>
        <taxon>Fungi</taxon>
        <taxon>Dikarya</taxon>
        <taxon>Ascomycota</taxon>
        <taxon>Saccharomycotina</taxon>
        <taxon>Pichiomycetes</taxon>
        <taxon>Debaryomycetaceae</taxon>
        <taxon>Debaryomyces</taxon>
    </lineage>
</organism>
<dbReference type="Pfam" id="PF21730">
    <property type="entry name" value="Vma22_CCDC115"/>
    <property type="match status" value="1"/>
</dbReference>
<reference evidence="3 4" key="1">
    <citation type="submission" date="2015-11" db="EMBL/GenBank/DDBJ databases">
        <title>The genome of Debaryomyces fabryi.</title>
        <authorList>
            <person name="Tafer H."/>
            <person name="Lopandic K."/>
        </authorList>
    </citation>
    <scope>NUCLEOTIDE SEQUENCE [LARGE SCALE GENOMIC DNA]</scope>
    <source>
        <strain evidence="3 4">CBS 789</strain>
    </source>
</reference>
<dbReference type="GO" id="GO:0051082">
    <property type="term" value="F:unfolded protein binding"/>
    <property type="evidence" value="ECO:0007669"/>
    <property type="project" value="TreeGrafter"/>
</dbReference>
<gene>
    <name evidence="3" type="ORF">AC631_03812</name>
</gene>
<dbReference type="RefSeq" id="XP_015466536.1">
    <property type="nucleotide sequence ID" value="XM_015612641.1"/>
</dbReference>
<evidence type="ECO:0000313" key="3">
    <source>
        <dbReference type="EMBL" id="KSA00434.1"/>
    </source>
</evidence>
<sequence length="224" mass="25694">MSNSIDKITSIFEDISVKQEDSVDEDYKLISKSETSLSPIDDKTIRLLELIDAYEKLTNENRLNYINGFLHLSRANYNNGSLSKKFGPDSFDLRPYGACKQIQVKDKFELVDLLKAQKDKSEQAKDISGQAKETNEKKETDVESTLKNRKTKKVEKEKEFDNIDDIESQNSKLKDPISQFGGLVPYQLKQSQAFFGNCLDISIKIINLQREIKKLIEDIEEISK</sequence>
<comment type="caution">
    <text evidence="3">The sequence shown here is derived from an EMBL/GenBank/DDBJ whole genome shotgun (WGS) entry which is preliminary data.</text>
</comment>
<dbReference type="GeneID" id="26840821"/>
<name>A0A0V1PW93_9ASCO</name>
<feature type="compositionally biased region" description="Basic and acidic residues" evidence="2">
    <location>
        <begin position="133"/>
        <end position="145"/>
    </location>
</feature>
<proteinExistence type="predicted"/>
<dbReference type="GO" id="GO:1990871">
    <property type="term" value="C:Vma12-Vma22 assembly complex"/>
    <property type="evidence" value="ECO:0007669"/>
    <property type="project" value="TreeGrafter"/>
</dbReference>
<dbReference type="AlphaFoldDB" id="A0A0V1PW93"/>
<dbReference type="Proteomes" id="UP000054251">
    <property type="component" value="Unassembled WGS sequence"/>
</dbReference>
<evidence type="ECO:0000256" key="1">
    <source>
        <dbReference type="ARBA" id="ARBA00093634"/>
    </source>
</evidence>
<dbReference type="PANTHER" id="PTHR31996">
    <property type="entry name" value="COILED-COIL DOMAIN-CONTAINING PROTEIN 115"/>
    <property type="match status" value="1"/>
</dbReference>
<dbReference type="PANTHER" id="PTHR31996:SF2">
    <property type="entry name" value="COILED-COIL DOMAIN-CONTAINING PROTEIN 115"/>
    <property type="match status" value="1"/>
</dbReference>